<organism evidence="2 3">
    <name type="scientific">Halobacillus alkaliphilus</name>
    <dbReference type="NCBI Taxonomy" id="396056"/>
    <lineage>
        <taxon>Bacteria</taxon>
        <taxon>Bacillati</taxon>
        <taxon>Bacillota</taxon>
        <taxon>Bacilli</taxon>
        <taxon>Bacillales</taxon>
        <taxon>Bacillaceae</taxon>
        <taxon>Halobacillus</taxon>
    </lineage>
</organism>
<reference evidence="3" key="1">
    <citation type="submission" date="2016-10" db="EMBL/GenBank/DDBJ databases">
        <authorList>
            <person name="Varghese N."/>
            <person name="Submissions S."/>
        </authorList>
    </citation>
    <scope>NUCLEOTIDE SEQUENCE [LARGE SCALE GENOMIC DNA]</scope>
    <source>
        <strain evidence="3">FP5</strain>
    </source>
</reference>
<feature type="domain" description="DICT" evidence="1">
    <location>
        <begin position="38"/>
        <end position="138"/>
    </location>
</feature>
<evidence type="ECO:0000259" key="1">
    <source>
        <dbReference type="Pfam" id="PF10069"/>
    </source>
</evidence>
<dbReference type="RefSeq" id="WP_089754084.1">
    <property type="nucleotide sequence ID" value="NZ_FOOG01000046.1"/>
</dbReference>
<proteinExistence type="predicted"/>
<accession>A0A1I2S1U5</accession>
<protein>
    <submittedName>
        <fullName evidence="2">Diguanylate Cyclase and Two-component system sensory domain-containing protein</fullName>
    </submittedName>
</protein>
<sequence length="183" mass="20703">MTIKNLSLFNECFGSVKGETKKLENAHLTQLQSSSLNFESKVPQLEYMCLMMENIVLMKKLKGNVYAGFQKFSRAKNVLDRFQAMTQYSNVYIFGEEDVPMDSSDGIHYIPLPSNSKLIREWFLVIDAPNFKSMMVAYDLDGFGVYKIEESRNFKGAKSSNPKVVEHAASLLAPHARSLQGNV</sequence>
<keyword evidence="3" id="KW-1185">Reference proteome</keyword>
<evidence type="ECO:0000313" key="3">
    <source>
        <dbReference type="Proteomes" id="UP000198897"/>
    </source>
</evidence>
<name>A0A1I2S1U5_9BACI</name>
<dbReference type="InterPro" id="IPR019278">
    <property type="entry name" value="DICT_dom"/>
</dbReference>
<dbReference type="EMBL" id="FOOG01000046">
    <property type="protein sequence ID" value="SFG46895.1"/>
    <property type="molecule type" value="Genomic_DNA"/>
</dbReference>
<dbReference type="OrthoDB" id="2963498at2"/>
<dbReference type="AlphaFoldDB" id="A0A1I2S1U5"/>
<dbReference type="Pfam" id="PF10069">
    <property type="entry name" value="DICT"/>
    <property type="match status" value="1"/>
</dbReference>
<dbReference type="Proteomes" id="UP000198897">
    <property type="component" value="Unassembled WGS sequence"/>
</dbReference>
<evidence type="ECO:0000313" key="2">
    <source>
        <dbReference type="EMBL" id="SFG46895.1"/>
    </source>
</evidence>
<gene>
    <name evidence="2" type="ORF">SAMN05216353_14614</name>
</gene>